<keyword evidence="1" id="KW-0812">Transmembrane</keyword>
<organism evidence="2 3">
    <name type="scientific">Mycoplasmopsis citelli</name>
    <dbReference type="NCBI Taxonomy" id="171281"/>
    <lineage>
        <taxon>Bacteria</taxon>
        <taxon>Bacillati</taxon>
        <taxon>Mycoplasmatota</taxon>
        <taxon>Mycoplasmoidales</taxon>
        <taxon>Metamycoplasmataceae</taxon>
        <taxon>Mycoplasmopsis</taxon>
    </lineage>
</organism>
<name>A0A449B2Z5_9BACT</name>
<dbReference type="RefSeq" id="WP_129725731.1">
    <property type="nucleotide sequence ID" value="NZ_LR215036.1"/>
</dbReference>
<sequence length="135" mass="16212">MNNWTNNKIKYFVILLLSIGAGIGGYYAYKHFQKPFQKQKQDDHISETQEEINIFPELQESYFEDFLSTKNSEKIINEDLVYELINDLAKRINVPEGNINFHWEIISEYEINIYVKILSNNHEYKKAYKFKLDYE</sequence>
<dbReference type="Proteomes" id="UP000290985">
    <property type="component" value="Chromosome"/>
</dbReference>
<dbReference type="EMBL" id="LR215036">
    <property type="protein sequence ID" value="VEU74953.1"/>
    <property type="molecule type" value="Genomic_DNA"/>
</dbReference>
<keyword evidence="1" id="KW-1133">Transmembrane helix</keyword>
<proteinExistence type="predicted"/>
<keyword evidence="1" id="KW-0472">Membrane</keyword>
<accession>A0A449B2Z5</accession>
<gene>
    <name evidence="2" type="ORF">NCTC10181_00825</name>
</gene>
<dbReference type="OrthoDB" id="9937995at2"/>
<evidence type="ECO:0000256" key="1">
    <source>
        <dbReference type="SAM" id="Phobius"/>
    </source>
</evidence>
<dbReference type="KEGG" id="mcit:NCTC10181_00825"/>
<keyword evidence="3" id="KW-1185">Reference proteome</keyword>
<reference evidence="2 3" key="1">
    <citation type="submission" date="2019-01" db="EMBL/GenBank/DDBJ databases">
        <authorList>
            <consortium name="Pathogen Informatics"/>
        </authorList>
    </citation>
    <scope>NUCLEOTIDE SEQUENCE [LARGE SCALE GENOMIC DNA]</scope>
    <source>
        <strain evidence="2 3">NCTC10181</strain>
    </source>
</reference>
<evidence type="ECO:0000313" key="3">
    <source>
        <dbReference type="Proteomes" id="UP000290985"/>
    </source>
</evidence>
<feature type="transmembrane region" description="Helical" evidence="1">
    <location>
        <begin position="12"/>
        <end position="29"/>
    </location>
</feature>
<dbReference type="AlphaFoldDB" id="A0A449B2Z5"/>
<evidence type="ECO:0000313" key="2">
    <source>
        <dbReference type="EMBL" id="VEU74953.1"/>
    </source>
</evidence>
<protein>
    <submittedName>
        <fullName evidence="2">Uncharacterized protein</fullName>
    </submittedName>
</protein>
<dbReference type="NCBIfam" id="NF045957">
    <property type="entry name" value="MHO_1590_dom"/>
    <property type="match status" value="1"/>
</dbReference>